<accession>S4VP34</accession>
<dbReference type="Proteomes" id="UP000201566">
    <property type="component" value="Segment"/>
</dbReference>
<dbReference type="Pfam" id="PF19070">
    <property type="entry name" value="DUF5766"/>
    <property type="match status" value="1"/>
</dbReference>
<gene>
    <name evidence="2" type="ORF">pdul_cds_121</name>
</gene>
<dbReference type="InterPro" id="IPR043911">
    <property type="entry name" value="DUF5766"/>
</dbReference>
<sequence length="198" mass="21099">MVNAVERQRGQLKKKRRRRPTDNGPMPAKKPGSLVCIKERATCTKKTDTPPTTGIYLSTATMTSTGTTNATATLKGKMITDTDEEEHYIVCFAFKYASADGVEIEFSIDPTTTDPSEWLALVDAIKTNKTYSVNTCPSNGDVVVGHEKGKIEMQAHKAGAGGDGDLQVFLPAGACLAAIEKCAIAYAAHDCSLPASSP</sequence>
<evidence type="ECO:0000256" key="1">
    <source>
        <dbReference type="SAM" id="MobiDB-lite"/>
    </source>
</evidence>
<evidence type="ECO:0000313" key="3">
    <source>
        <dbReference type="Proteomes" id="UP000201566"/>
    </source>
</evidence>
<evidence type="ECO:0000313" key="2">
    <source>
        <dbReference type="EMBL" id="AGO82033.2"/>
    </source>
</evidence>
<dbReference type="GeneID" id="16512067"/>
<name>S4VP34_9VIRU</name>
<organism evidence="2 3">
    <name type="scientific">Pandoravirus dulcis</name>
    <dbReference type="NCBI Taxonomy" id="1349409"/>
    <lineage>
        <taxon>Viruses</taxon>
        <taxon>Pandoravirus</taxon>
    </lineage>
</organism>
<feature type="compositionally biased region" description="Basic residues" evidence="1">
    <location>
        <begin position="10"/>
        <end position="19"/>
    </location>
</feature>
<feature type="region of interest" description="Disordered" evidence="1">
    <location>
        <begin position="1"/>
        <end position="32"/>
    </location>
</feature>
<dbReference type="EMBL" id="KC977570">
    <property type="protein sequence ID" value="AGO82033.2"/>
    <property type="molecule type" value="Genomic_DNA"/>
</dbReference>
<proteinExistence type="predicted"/>
<dbReference type="RefSeq" id="YP_008318702.2">
    <property type="nucleotide sequence ID" value="NC_021858.1"/>
</dbReference>
<protein>
    <submittedName>
        <fullName evidence="2">Uncharacterized protein</fullName>
    </submittedName>
</protein>
<dbReference type="KEGG" id="vg:16512067"/>
<reference evidence="2 3" key="1">
    <citation type="journal article" date="2013" name="Science">
        <title>Pandoraviruses: amoeba viruses with genomes up to 2.5 Mb reaching that of parasitic eukaryotes.</title>
        <authorList>
            <person name="Philippe N."/>
            <person name="Legendre M."/>
            <person name="Doutre G."/>
            <person name="Coute Y."/>
            <person name="Poirot O."/>
            <person name="Lescot M."/>
            <person name="Arslan D."/>
            <person name="Seltzer V."/>
            <person name="Bertaux L."/>
            <person name="Bruley C."/>
            <person name="Garin J."/>
            <person name="Claverie J.M."/>
            <person name="Abergel C."/>
        </authorList>
    </citation>
    <scope>NUCLEOTIDE SEQUENCE [LARGE SCALE GENOMIC DNA]</scope>
    <source>
        <strain evidence="2">Melbourne</strain>
    </source>
</reference>